<protein>
    <recommendedName>
        <fullName evidence="3">Fibronectin type-III domain-containing protein</fullName>
    </recommendedName>
</protein>
<keyword evidence="1" id="KW-1133">Transmembrane helix</keyword>
<dbReference type="SUPFAM" id="SSF49265">
    <property type="entry name" value="Fibronectin type III"/>
    <property type="match status" value="1"/>
</dbReference>
<dbReference type="InterPro" id="IPR036116">
    <property type="entry name" value="FN3_sf"/>
</dbReference>
<evidence type="ECO:0008006" key="3">
    <source>
        <dbReference type="Google" id="ProtNLM"/>
    </source>
</evidence>
<dbReference type="AlphaFoldDB" id="A0A131YZE8"/>
<organism evidence="2">
    <name type="scientific">Rhipicephalus appendiculatus</name>
    <name type="common">Brown ear tick</name>
    <dbReference type="NCBI Taxonomy" id="34631"/>
    <lineage>
        <taxon>Eukaryota</taxon>
        <taxon>Metazoa</taxon>
        <taxon>Ecdysozoa</taxon>
        <taxon>Arthropoda</taxon>
        <taxon>Chelicerata</taxon>
        <taxon>Arachnida</taxon>
        <taxon>Acari</taxon>
        <taxon>Parasitiformes</taxon>
        <taxon>Ixodida</taxon>
        <taxon>Ixodoidea</taxon>
        <taxon>Ixodidae</taxon>
        <taxon>Rhipicephalinae</taxon>
        <taxon>Rhipicephalus</taxon>
        <taxon>Rhipicephalus</taxon>
    </lineage>
</organism>
<keyword evidence="1" id="KW-0812">Transmembrane</keyword>
<dbReference type="EMBL" id="GEDV01003998">
    <property type="protein sequence ID" value="JAP84559.1"/>
    <property type="molecule type" value="Transcribed_RNA"/>
</dbReference>
<evidence type="ECO:0000313" key="2">
    <source>
        <dbReference type="EMBL" id="JAP84559.1"/>
    </source>
</evidence>
<feature type="transmembrane region" description="Helical" evidence="1">
    <location>
        <begin position="20"/>
        <end position="43"/>
    </location>
</feature>
<evidence type="ECO:0000256" key="1">
    <source>
        <dbReference type="SAM" id="Phobius"/>
    </source>
</evidence>
<keyword evidence="1" id="KW-0472">Membrane</keyword>
<dbReference type="Gene3D" id="2.60.40.10">
    <property type="entry name" value="Immunoglobulins"/>
    <property type="match status" value="1"/>
</dbReference>
<reference evidence="2" key="1">
    <citation type="journal article" date="2016" name="Ticks Tick Borne Dis.">
        <title>De novo assembly and annotation of the salivary gland transcriptome of Rhipicephalus appendiculatus male and female ticks during blood feeding.</title>
        <authorList>
            <person name="de Castro M.H."/>
            <person name="de Klerk D."/>
            <person name="Pienaar R."/>
            <person name="Latif A.A."/>
            <person name="Rees D.J."/>
            <person name="Mans B.J."/>
        </authorList>
    </citation>
    <scope>NUCLEOTIDE SEQUENCE</scope>
    <source>
        <tissue evidence="2">Salivary glands</tissue>
    </source>
</reference>
<sequence length="262" mass="28319">MLSPQQPYMRRGCTPSSIALKIGLPVLIVLIIIIVVLFAGVSWGEGDHKPPEVVNLTLVSAENGTFTVSWEKPEGIVDQYWVQVGAIAANGIDDSDGERRAGLCSNGTILMPDVTHLTCGGVEPCTNLTVTVHVLNFPRRSSSTSSSDGVRLPVFFPGHAPEPPSNISFYKYKSSPTETRIFWDPVPARPGDAVLYDFRLCDTSGPCDAVNSGECAQFRTPDTSLMLSSDVASRRCLFIEATTQCAGQVLRSDTKVVENSVR</sequence>
<proteinExistence type="predicted"/>
<name>A0A131YZE8_RHIAP</name>
<accession>A0A131YZE8</accession>
<dbReference type="InterPro" id="IPR013783">
    <property type="entry name" value="Ig-like_fold"/>
</dbReference>